<evidence type="ECO:0000313" key="1">
    <source>
        <dbReference type="EMBL" id="EFU22316.1"/>
    </source>
</evidence>
<protein>
    <submittedName>
        <fullName evidence="1">Uncharacterized protein</fullName>
    </submittedName>
</protein>
<evidence type="ECO:0000313" key="2">
    <source>
        <dbReference type="Proteomes" id="UP000002973"/>
    </source>
</evidence>
<gene>
    <name evidence="1" type="ORF">HMPREF0813_01042</name>
</gene>
<dbReference type="EMBL" id="AECT01000018">
    <property type="protein sequence ID" value="EFU22316.1"/>
    <property type="molecule type" value="Genomic_DNA"/>
</dbReference>
<name>E6J1B7_STRAP</name>
<accession>E6J1B7</accession>
<organism evidence="1 2">
    <name type="scientific">Streptococcus anginosus F0211</name>
    <dbReference type="NCBI Taxonomy" id="706437"/>
    <lineage>
        <taxon>Bacteria</taxon>
        <taxon>Bacillati</taxon>
        <taxon>Bacillota</taxon>
        <taxon>Bacilli</taxon>
        <taxon>Lactobacillales</taxon>
        <taxon>Streptococcaceae</taxon>
        <taxon>Streptococcus</taxon>
        <taxon>Streptococcus anginosus group</taxon>
    </lineage>
</organism>
<proteinExistence type="predicted"/>
<dbReference type="AlphaFoldDB" id="E6J1B7"/>
<sequence>MLSKFCCSYQEYENKVIVTNKLQIFLKYVDFYKTKLYNDFGI</sequence>
<reference evidence="1 2" key="1">
    <citation type="submission" date="2010-11" db="EMBL/GenBank/DDBJ databases">
        <authorList>
            <person name="Weinstock G."/>
            <person name="Sodergren E."/>
            <person name="Clifton S."/>
            <person name="Fulton L."/>
            <person name="Fulton B."/>
            <person name="Courtney L."/>
            <person name="Fronick C."/>
            <person name="Harrison M."/>
            <person name="Strong C."/>
            <person name="Farmer C."/>
            <person name="Delahaunty K."/>
            <person name="Markovic C."/>
            <person name="Hall O."/>
            <person name="Minx P."/>
            <person name="Tomlinson C."/>
            <person name="Mitreva M."/>
            <person name="Hou S."/>
            <person name="Chen J."/>
            <person name="Wollam A."/>
            <person name="Pepin K.H."/>
            <person name="Johnson M."/>
            <person name="Bhonagiri V."/>
            <person name="Zhang X."/>
            <person name="Suruliraj S."/>
            <person name="Warren W."/>
            <person name="Chinwalla A."/>
            <person name="Mardis E.R."/>
            <person name="Wilson R.K."/>
        </authorList>
    </citation>
    <scope>NUCLEOTIDE SEQUENCE [LARGE SCALE GENOMIC DNA]</scope>
    <source>
        <strain evidence="1 2">F0211</strain>
    </source>
</reference>
<dbReference type="Proteomes" id="UP000002973">
    <property type="component" value="Unassembled WGS sequence"/>
</dbReference>
<comment type="caution">
    <text evidence="1">The sequence shown here is derived from an EMBL/GenBank/DDBJ whole genome shotgun (WGS) entry which is preliminary data.</text>
</comment>